<dbReference type="AlphaFoldDB" id="A0A0L0W9V6"/>
<name>A0A0L0W9V6_GOTPU</name>
<comment type="caution">
    <text evidence="1">The sequence shown here is derived from an EMBL/GenBank/DDBJ whole genome shotgun (WGS) entry which is preliminary data.</text>
</comment>
<evidence type="ECO:0000313" key="1">
    <source>
        <dbReference type="EMBL" id="KNF08227.1"/>
    </source>
</evidence>
<keyword evidence="2" id="KW-1185">Reference proteome</keyword>
<gene>
    <name evidence="1" type="ORF">CLPU_9c01230</name>
</gene>
<reference evidence="2" key="1">
    <citation type="submission" date="2015-07" db="EMBL/GenBank/DDBJ databases">
        <title>Draft genome sequence of the purine-degrading Gottschalkia purinilyticum DSM 1384 (formerly Clostridium purinilyticum).</title>
        <authorList>
            <person name="Poehlein A."/>
            <person name="Schiel-Bengelsdorf B."/>
            <person name="Bengelsdorf F.R."/>
            <person name="Daniel R."/>
            <person name="Duerre P."/>
        </authorList>
    </citation>
    <scope>NUCLEOTIDE SEQUENCE [LARGE SCALE GENOMIC DNA]</scope>
    <source>
        <strain evidence="2">DSM 1384</strain>
    </source>
</reference>
<accession>A0A0L0W9V6</accession>
<dbReference type="EMBL" id="LGSS01000009">
    <property type="protein sequence ID" value="KNF08227.1"/>
    <property type="molecule type" value="Genomic_DNA"/>
</dbReference>
<evidence type="ECO:0008006" key="3">
    <source>
        <dbReference type="Google" id="ProtNLM"/>
    </source>
</evidence>
<dbReference type="STRING" id="1503.CLPU_9c01230"/>
<dbReference type="RefSeq" id="WP_050355589.1">
    <property type="nucleotide sequence ID" value="NZ_LGSS01000009.1"/>
</dbReference>
<organism evidence="1 2">
    <name type="scientific">Gottschalkia purinilytica</name>
    <name type="common">Clostridium purinilyticum</name>
    <dbReference type="NCBI Taxonomy" id="1503"/>
    <lineage>
        <taxon>Bacteria</taxon>
        <taxon>Bacillati</taxon>
        <taxon>Bacillota</taxon>
        <taxon>Tissierellia</taxon>
        <taxon>Tissierellales</taxon>
        <taxon>Gottschalkiaceae</taxon>
        <taxon>Gottschalkia</taxon>
    </lineage>
</organism>
<proteinExistence type="predicted"/>
<sequence length="629" mass="75238">MIRDISKNIKEAILTNENLALDNYSLKEGIYLKLSINYDIEFDESLEYIVIDKENKDDSIKNRDLYMWFKERDYYSSILNDDTNKAIDLPAKKIHSTNHLSFFIKKENILNLENNKKFKYEDLLNRTDIYYDKLLKADEKFLEIHDSSIFKQRKLKKGEENKFLDKYFKEQMDYIKSEERKTSIKNHKNFILNNLNKIINGLEKLNKEVKFDNYVKIFFDENIGTYKKEQEVYLFPRIFNVNTYNIFTEDYILGLPSKNITTNDKKPYLLLRSMDCKVPTRVTLEEAIIQDVLFNFLEKQGKFKEIKMDHDYKFDGEKIHTDRKSYYSLRLDQNSEIDEFDFIPTNNENLEFNLINITNRKVRIDWEDAKSKKVLEEEKCINSLYRLKGLFCERFLLNDVKATDYFRKYEFSKGRNLKITNNMKSIFIVNRESLHDFFSHGIDISFKETVNKMTKDFIKERIRYLTEGINLWDVMGAYNLRVSLLDYFKKEGEESLENQIKKVLESLEGKLTKDNKELLCENDREFYFLSGQLAYYLLSLSQAKRKTYGMFEGILNARNSEKIKKELIHLFELYKHEIGIGNILFKRTFSSVIGHRTTTKLDEKNEEMLLVGITYDNIFYRGKEEKKND</sequence>
<dbReference type="Proteomes" id="UP000037267">
    <property type="component" value="Unassembled WGS sequence"/>
</dbReference>
<evidence type="ECO:0000313" key="2">
    <source>
        <dbReference type="Proteomes" id="UP000037267"/>
    </source>
</evidence>
<dbReference type="OrthoDB" id="1397020at2"/>
<protein>
    <recommendedName>
        <fullName evidence="3">CRISPR-associated protein Csh1</fullName>
    </recommendedName>
</protein>